<proteinExistence type="predicted"/>
<protein>
    <submittedName>
        <fullName evidence="2">LicD family protein</fullName>
    </submittedName>
</protein>
<dbReference type="OrthoDB" id="9786100at2"/>
<evidence type="ECO:0000259" key="1">
    <source>
        <dbReference type="Pfam" id="PF04991"/>
    </source>
</evidence>
<dbReference type="AlphaFoldDB" id="A0A9X5C613"/>
<dbReference type="PANTHER" id="PTHR43404:SF2">
    <property type="entry name" value="LIPOPOLYSACCHARIDE CHOLINEPHOSPHOTRANSFERASE LICD"/>
    <property type="match status" value="1"/>
</dbReference>
<reference evidence="2 3" key="1">
    <citation type="submission" date="2019-07" db="EMBL/GenBank/DDBJ databases">
        <title>Draft genome sequences of 15 bacterial species constituting the stable defined intestinal microbiota of the GM15 gnotobiotic mouse model.</title>
        <authorList>
            <person name="Elie C."/>
            <person name="Mathieu A."/>
            <person name="Saliou A."/>
            <person name="Darnaud M."/>
            <person name="Leulier F."/>
            <person name="Tamellini A."/>
        </authorList>
    </citation>
    <scope>NUCLEOTIDE SEQUENCE [LARGE SCALE GENOMIC DNA]</scope>
    <source>
        <strain evidence="3">ASF 502</strain>
    </source>
</reference>
<gene>
    <name evidence="2" type="ORF">FMM80_08430</name>
</gene>
<comment type="caution">
    <text evidence="2">The sequence shown here is derived from an EMBL/GenBank/DDBJ whole genome shotgun (WGS) entry which is preliminary data.</text>
</comment>
<feature type="domain" description="LicD/FKTN/FKRP nucleotidyltransferase" evidence="1">
    <location>
        <begin position="35"/>
        <end position="255"/>
    </location>
</feature>
<dbReference type="InterPro" id="IPR007074">
    <property type="entry name" value="LicD/FKTN/FKRP_NTP_transf"/>
</dbReference>
<accession>A0A9X5C613</accession>
<dbReference type="Pfam" id="PF04991">
    <property type="entry name" value="LicD"/>
    <property type="match status" value="1"/>
</dbReference>
<evidence type="ECO:0000313" key="3">
    <source>
        <dbReference type="Proteomes" id="UP000474104"/>
    </source>
</evidence>
<dbReference type="Proteomes" id="UP000474104">
    <property type="component" value="Unassembled WGS sequence"/>
</dbReference>
<organism evidence="2 3">
    <name type="scientific">Schaedlerella arabinosiphila</name>
    <dbReference type="NCBI Taxonomy" id="2044587"/>
    <lineage>
        <taxon>Bacteria</taxon>
        <taxon>Bacillati</taxon>
        <taxon>Bacillota</taxon>
        <taxon>Clostridia</taxon>
        <taxon>Lachnospirales</taxon>
        <taxon>Lachnospiraceae</taxon>
        <taxon>Schaedlerella</taxon>
    </lineage>
</organism>
<dbReference type="InterPro" id="IPR052942">
    <property type="entry name" value="LPS_cholinephosphotransferase"/>
</dbReference>
<evidence type="ECO:0000313" key="2">
    <source>
        <dbReference type="EMBL" id="NDO68704.1"/>
    </source>
</evidence>
<dbReference type="EMBL" id="VIRB01000055">
    <property type="protein sequence ID" value="NDO68704.1"/>
    <property type="molecule type" value="Genomic_DNA"/>
</dbReference>
<sequence>MDGQQKEQQYDISEEELKQIQAIQQELIQEVARICRKCGIHFNMVGGTMLGAIRHKGHIPWDDDADIGFLRTEYEKFREACKSELDHDKYYLQDLRSTEGYRWGYGKLRRKDTEFLRLNQEFMPYEQGIFIDLMPFDNVPDGWLSKRVHFIQCFLYRKLFWSEVGSRTEKNPWKRTVYQCMKRIPMKIVIRSYQHFIDAGQRKKTRLVRILTFPTPKGVYGYEREWYTRLSMYRFGNMMLPGARDYDGYLRVKYGNYMDLPPAEKRKIHPVSKLKLPEE</sequence>
<dbReference type="GO" id="GO:0009100">
    <property type="term" value="P:glycoprotein metabolic process"/>
    <property type="evidence" value="ECO:0007669"/>
    <property type="project" value="UniProtKB-ARBA"/>
</dbReference>
<dbReference type="PANTHER" id="PTHR43404">
    <property type="entry name" value="LIPOPOLYSACCHARIDE CHOLINEPHOSPHOTRANSFERASE LICD"/>
    <property type="match status" value="1"/>
</dbReference>
<name>A0A9X5C613_9FIRM</name>